<dbReference type="InterPro" id="IPR021255">
    <property type="entry name" value="DUF2807"/>
</dbReference>
<evidence type="ECO:0000259" key="1">
    <source>
        <dbReference type="Pfam" id="PF10988"/>
    </source>
</evidence>
<name>A0A3N4NX10_9FLAO</name>
<dbReference type="RefSeq" id="WP_123897103.1">
    <property type="nucleotide sequence ID" value="NZ_RPFJ01000006.1"/>
</dbReference>
<reference evidence="2 3" key="1">
    <citation type="submission" date="2018-11" db="EMBL/GenBank/DDBJ databases">
        <title>Aureibaculum marinum gen. nov., sp. nov., a member of the family Flavobacteriaceae isolated from the Bohai Sea.</title>
        <authorList>
            <person name="Ji X."/>
        </authorList>
    </citation>
    <scope>NUCLEOTIDE SEQUENCE [LARGE SCALE GENOMIC DNA]</scope>
    <source>
        <strain evidence="2 3">BH-SD17</strain>
    </source>
</reference>
<proteinExistence type="predicted"/>
<dbReference type="OrthoDB" id="5585143at2"/>
<accession>A0A3N4NX10</accession>
<dbReference type="Gene3D" id="2.160.20.120">
    <property type="match status" value="1"/>
</dbReference>
<sequence>MKKIITFLLVVLFTTYTSAQLKRIKGNGNITTITRTVSDYDKIGVAGSFDVELIEASEGDITIEGEDNLLRYIITEVDGKELKIKWKRGIRIRTSKKIKITVPFKDINEIALAGSGDITSNATITADEFKINLAGSGDIDLKLKVVKLKSAISGSGDLSLRGETINFDCAVSGSADVDADDLITDNSTIRVSGSADVSIHVNQVLDAVVSGSGDISYKGNPKKNISKVSGSGSVRSL</sequence>
<protein>
    <submittedName>
        <fullName evidence="2">DUF2807 domain-containing protein</fullName>
    </submittedName>
</protein>
<comment type="caution">
    <text evidence="2">The sequence shown here is derived from an EMBL/GenBank/DDBJ whole genome shotgun (WGS) entry which is preliminary data.</text>
</comment>
<dbReference type="EMBL" id="RPFJ01000006">
    <property type="protein sequence ID" value="RPD98788.1"/>
    <property type="molecule type" value="Genomic_DNA"/>
</dbReference>
<keyword evidence="3" id="KW-1185">Reference proteome</keyword>
<evidence type="ECO:0000313" key="2">
    <source>
        <dbReference type="EMBL" id="RPD98788.1"/>
    </source>
</evidence>
<organism evidence="2 3">
    <name type="scientific">Aureibaculum marinum</name>
    <dbReference type="NCBI Taxonomy" id="2487930"/>
    <lineage>
        <taxon>Bacteria</taxon>
        <taxon>Pseudomonadati</taxon>
        <taxon>Bacteroidota</taxon>
        <taxon>Flavobacteriia</taxon>
        <taxon>Flavobacteriales</taxon>
        <taxon>Flavobacteriaceae</taxon>
        <taxon>Aureibaculum</taxon>
    </lineage>
</organism>
<evidence type="ECO:0000313" key="3">
    <source>
        <dbReference type="Proteomes" id="UP000270856"/>
    </source>
</evidence>
<gene>
    <name evidence="2" type="ORF">EGM88_06250</name>
</gene>
<feature type="domain" description="Putative auto-transporter adhesin head GIN" evidence="1">
    <location>
        <begin position="39"/>
        <end position="221"/>
    </location>
</feature>
<dbReference type="AlphaFoldDB" id="A0A3N4NX10"/>
<dbReference type="PANTHER" id="PTHR39200:SF1">
    <property type="entry name" value="AUTO-TRANSPORTER ADHESIN HEAD GIN DOMAIN-CONTAINING PROTEIN-RELATED"/>
    <property type="match status" value="1"/>
</dbReference>
<dbReference type="Pfam" id="PF10988">
    <property type="entry name" value="DUF2807"/>
    <property type="match status" value="1"/>
</dbReference>
<dbReference type="Proteomes" id="UP000270856">
    <property type="component" value="Unassembled WGS sequence"/>
</dbReference>
<dbReference type="PANTHER" id="PTHR39200">
    <property type="entry name" value="HYPOTHETICAL EXPORTED PROTEIN"/>
    <property type="match status" value="1"/>
</dbReference>